<evidence type="ECO:0000256" key="1">
    <source>
        <dbReference type="SAM" id="MobiDB-lite"/>
    </source>
</evidence>
<dbReference type="EMBL" id="DS470910">
    <property type="protein sequence ID" value="EDO29090.1"/>
    <property type="molecule type" value="Genomic_DNA"/>
</dbReference>
<reference evidence="3 4" key="1">
    <citation type="journal article" date="2007" name="Science">
        <title>Sea anemone genome reveals ancestral eumetazoan gene repertoire and genomic organization.</title>
        <authorList>
            <person name="Putnam N.H."/>
            <person name="Srivastava M."/>
            <person name="Hellsten U."/>
            <person name="Dirks B."/>
            <person name="Chapman J."/>
            <person name="Salamov A."/>
            <person name="Terry A."/>
            <person name="Shapiro H."/>
            <person name="Lindquist E."/>
            <person name="Kapitonov V.V."/>
            <person name="Jurka J."/>
            <person name="Genikhovich G."/>
            <person name="Grigoriev I.V."/>
            <person name="Lucas S.M."/>
            <person name="Steele R.E."/>
            <person name="Finnerty J.R."/>
            <person name="Technau U."/>
            <person name="Martindale M.Q."/>
            <person name="Rokhsar D.S."/>
        </authorList>
    </citation>
    <scope>NUCLEOTIDE SEQUENCE [LARGE SCALE GENOMIC DNA]</scope>
    <source>
        <strain evidence="4">CH2 X CH6</strain>
    </source>
</reference>
<dbReference type="Proteomes" id="UP000001593">
    <property type="component" value="Unassembled WGS sequence"/>
</dbReference>
<feature type="region of interest" description="Disordered" evidence="1">
    <location>
        <begin position="1"/>
        <end position="23"/>
    </location>
</feature>
<dbReference type="STRING" id="45351.A7T4M5"/>
<dbReference type="InterPro" id="IPR011993">
    <property type="entry name" value="PH-like_dom_sf"/>
</dbReference>
<dbReference type="InterPro" id="IPR006020">
    <property type="entry name" value="PTB/PI_dom"/>
</dbReference>
<protein>
    <recommendedName>
        <fullName evidence="2">PID domain-containing protein</fullName>
    </recommendedName>
</protein>
<feature type="compositionally biased region" description="Basic residues" evidence="1">
    <location>
        <begin position="1"/>
        <end position="10"/>
    </location>
</feature>
<proteinExistence type="predicted"/>
<name>A7T4M5_NEMVE</name>
<dbReference type="PANTHER" id="PTHR11232">
    <property type="entry name" value="PHOSPHOTYROSINE INTERACTION DOMAIN-CONTAINING FAMILY MEMBER"/>
    <property type="match status" value="1"/>
</dbReference>
<dbReference type="InterPro" id="IPR051133">
    <property type="entry name" value="Adapter_Engulfment-Domain"/>
</dbReference>
<dbReference type="HOGENOM" id="CLU_1074800_0_0_1"/>
<sequence>MEQLKTMRRKISTESEHSYQLNDPEPKFTAQYLGKKFILEEEFHPSKGYPITAKYANILTRECPERKARKMELLISRNIHRGLCVTDPTGKTPEETFQLQNIAFCTTIKQNKKLFSFIAEVEGKLECHVFTCSKEAKAKAICVALSRAFLSAHADWTRKRERSMKKKEIDSAVAKVQTDIMRTALEDERQYLGKMFYLYTENTINHNIYIQLLLKVVVIARWIGTAYDKYKFIYREISSLPQGYFSAIYCSVKMLVMCY</sequence>
<dbReference type="PhylomeDB" id="A7T4M5"/>
<accession>A7T4M5</accession>
<dbReference type="Gene3D" id="2.30.29.30">
    <property type="entry name" value="Pleckstrin-homology domain (PH domain)/Phosphotyrosine-binding domain (PTB)"/>
    <property type="match status" value="1"/>
</dbReference>
<evidence type="ECO:0000313" key="4">
    <source>
        <dbReference type="Proteomes" id="UP000001593"/>
    </source>
</evidence>
<feature type="domain" description="PID" evidence="2">
    <location>
        <begin position="27"/>
        <end position="149"/>
    </location>
</feature>
<dbReference type="PROSITE" id="PS01179">
    <property type="entry name" value="PID"/>
    <property type="match status" value="1"/>
</dbReference>
<keyword evidence="4" id="KW-1185">Reference proteome</keyword>
<dbReference type="AlphaFoldDB" id="A7T4M5"/>
<dbReference type="PANTHER" id="PTHR11232:SF74">
    <property type="entry name" value="PTB DOMAIN-CONTAINING ADAPTER PROTEIN CED-6-LIKE PROTEIN"/>
    <property type="match status" value="1"/>
</dbReference>
<evidence type="ECO:0000313" key="3">
    <source>
        <dbReference type="EMBL" id="EDO29090.1"/>
    </source>
</evidence>
<dbReference type="InParanoid" id="A7T4M5"/>
<gene>
    <name evidence="3" type="ORF">NEMVEDRAFT_v1g222275</name>
</gene>
<dbReference type="Pfam" id="PF00640">
    <property type="entry name" value="PID"/>
    <property type="match status" value="1"/>
</dbReference>
<dbReference type="SUPFAM" id="SSF50729">
    <property type="entry name" value="PH domain-like"/>
    <property type="match status" value="1"/>
</dbReference>
<evidence type="ECO:0000259" key="2">
    <source>
        <dbReference type="PROSITE" id="PS01179"/>
    </source>
</evidence>
<dbReference type="SMART" id="SM00462">
    <property type="entry name" value="PTB"/>
    <property type="match status" value="1"/>
</dbReference>
<dbReference type="CDD" id="cd00934">
    <property type="entry name" value="PTB"/>
    <property type="match status" value="1"/>
</dbReference>
<organism evidence="3 4">
    <name type="scientific">Nematostella vectensis</name>
    <name type="common">Starlet sea anemone</name>
    <dbReference type="NCBI Taxonomy" id="45351"/>
    <lineage>
        <taxon>Eukaryota</taxon>
        <taxon>Metazoa</taxon>
        <taxon>Cnidaria</taxon>
        <taxon>Anthozoa</taxon>
        <taxon>Hexacorallia</taxon>
        <taxon>Actiniaria</taxon>
        <taxon>Edwardsiidae</taxon>
        <taxon>Nematostella</taxon>
    </lineage>
</organism>